<name>A0A132NM12_GIAIN</name>
<reference evidence="1 2" key="1">
    <citation type="journal article" date="2015" name="Mol. Biochem. Parasitol.">
        <title>Identification of polymorphic genes for use in assemblage B genotyping assays through comparative genomics of multiple assemblage B Giardia duodenalis isolates.</title>
        <authorList>
            <person name="Wielinga C."/>
            <person name="Thompson R.C."/>
            <person name="Monis P."/>
            <person name="Ryan U."/>
        </authorList>
    </citation>
    <scope>NUCLEOTIDE SEQUENCE [LARGE SCALE GENOMIC DNA]</scope>
    <source>
        <strain evidence="1 2">BAH15c1</strain>
    </source>
</reference>
<dbReference type="EMBL" id="JXTI01000352">
    <property type="protein sequence ID" value="KWX11098.1"/>
    <property type="molecule type" value="Genomic_DNA"/>
</dbReference>
<dbReference type="Proteomes" id="UP000070089">
    <property type="component" value="Unassembled WGS sequence"/>
</dbReference>
<dbReference type="VEuPathDB" id="GiardiaDB:QR46_4950"/>
<proteinExistence type="predicted"/>
<protein>
    <submittedName>
        <fullName evidence="1">Major surface-labeled trophozoite antigen/ 28.3 kd protein c21orf2</fullName>
    </submittedName>
</protein>
<evidence type="ECO:0000313" key="2">
    <source>
        <dbReference type="Proteomes" id="UP000070089"/>
    </source>
</evidence>
<organism evidence="1 2">
    <name type="scientific">Giardia duodenalis assemblage B</name>
    <dbReference type="NCBI Taxonomy" id="1394984"/>
    <lineage>
        <taxon>Eukaryota</taxon>
        <taxon>Metamonada</taxon>
        <taxon>Diplomonadida</taxon>
        <taxon>Hexamitidae</taxon>
        <taxon>Giardiinae</taxon>
        <taxon>Giardia</taxon>
    </lineage>
</organism>
<comment type="caution">
    <text evidence="1">The sequence shown here is derived from an EMBL/GenBank/DDBJ whole genome shotgun (WGS) entry which is preliminary data.</text>
</comment>
<dbReference type="AlphaFoldDB" id="A0A132NM12"/>
<evidence type="ECO:0000313" key="1">
    <source>
        <dbReference type="EMBL" id="KWX11098.1"/>
    </source>
</evidence>
<sequence length="107" mass="12385">MTPAQNRIQEVYFPITTSMKRRTIDPSTFCALHNVVGASEVRVPACLPERGLCPWPDERNVKHHERYFDSIIHTYSVILSDSSSVRQMPIHMHRRLTTPHLTVTWTS</sequence>
<accession>A0A132NM12</accession>
<gene>
    <name evidence="1" type="ORF">QR46_4950</name>
</gene>